<dbReference type="Gene3D" id="3.60.10.10">
    <property type="entry name" value="Endonuclease/exonuclease/phosphatase"/>
    <property type="match status" value="1"/>
</dbReference>
<name>A0A7M4DFT8_9MICO</name>
<dbReference type="GO" id="GO:0004519">
    <property type="term" value="F:endonuclease activity"/>
    <property type="evidence" value="ECO:0007669"/>
    <property type="project" value="UniProtKB-KW"/>
</dbReference>
<keyword evidence="2" id="KW-0255">Endonuclease</keyword>
<organism evidence="2 3">
    <name type="scientific">Occultella aeris</name>
    <dbReference type="NCBI Taxonomy" id="2761496"/>
    <lineage>
        <taxon>Bacteria</taxon>
        <taxon>Bacillati</taxon>
        <taxon>Actinomycetota</taxon>
        <taxon>Actinomycetes</taxon>
        <taxon>Micrococcales</taxon>
        <taxon>Ruaniaceae</taxon>
        <taxon>Occultella</taxon>
    </lineage>
</organism>
<dbReference type="Proteomes" id="UP000419743">
    <property type="component" value="Unassembled WGS sequence"/>
</dbReference>
<keyword evidence="3" id="KW-1185">Reference proteome</keyword>
<feature type="domain" description="Endonuclease/exonuclease/phosphatase" evidence="1">
    <location>
        <begin position="7"/>
        <end position="244"/>
    </location>
</feature>
<proteinExistence type="predicted"/>
<dbReference type="GO" id="GO:0006506">
    <property type="term" value="P:GPI anchor biosynthetic process"/>
    <property type="evidence" value="ECO:0007669"/>
    <property type="project" value="TreeGrafter"/>
</dbReference>
<dbReference type="PANTHER" id="PTHR14859">
    <property type="entry name" value="CALCOFLUOR WHITE HYPERSENSITIVE PROTEIN PRECURSOR"/>
    <property type="match status" value="1"/>
</dbReference>
<evidence type="ECO:0000313" key="3">
    <source>
        <dbReference type="Proteomes" id="UP000419743"/>
    </source>
</evidence>
<gene>
    <name evidence="2" type="ORF">HALOF300_00982</name>
</gene>
<dbReference type="PANTHER" id="PTHR14859:SF1">
    <property type="entry name" value="PGAP2-INTERACTING PROTEIN"/>
    <property type="match status" value="1"/>
</dbReference>
<dbReference type="SUPFAM" id="SSF56219">
    <property type="entry name" value="DNase I-like"/>
    <property type="match status" value="1"/>
</dbReference>
<evidence type="ECO:0000259" key="1">
    <source>
        <dbReference type="Pfam" id="PF03372"/>
    </source>
</evidence>
<accession>A0A7M4DFT8</accession>
<dbReference type="GO" id="GO:0004527">
    <property type="term" value="F:exonuclease activity"/>
    <property type="evidence" value="ECO:0007669"/>
    <property type="project" value="UniProtKB-KW"/>
</dbReference>
<dbReference type="Pfam" id="PF03372">
    <property type="entry name" value="Exo_endo_phos"/>
    <property type="match status" value="1"/>
</dbReference>
<sequence length="254" mass="27232">MTRLRVLSFNIQRGLASAGGATDERALSDAFAGMSADVVALQEVDRDQPRSRHLDQAHVIADALGLQHVRFAAVLGGDVRLGKHATTRLGDHPGAGYGLAILSRYPITAWFARPLPRVRIPLPGWKGSAPFTWRDEPRGALAAVLATPDGPVGFCSTHLSQAGPMAALQLPRLLRSVDTLPGARIVCGDLNLNHATVARLARRYGTARADTFPADHPRRQIDHALVRGARIVSASATRLPVSDHRALEVTIDLA</sequence>
<comment type="caution">
    <text evidence="2">The sequence shown here is derived from an EMBL/GenBank/DDBJ whole genome shotgun (WGS) entry which is preliminary data.</text>
</comment>
<dbReference type="InterPro" id="IPR036691">
    <property type="entry name" value="Endo/exonu/phosph_ase_sf"/>
</dbReference>
<dbReference type="InterPro" id="IPR051916">
    <property type="entry name" value="GPI-anchor_lipid_remodeler"/>
</dbReference>
<dbReference type="GO" id="GO:0016020">
    <property type="term" value="C:membrane"/>
    <property type="evidence" value="ECO:0007669"/>
    <property type="project" value="GOC"/>
</dbReference>
<dbReference type="EMBL" id="CACRYJ010000016">
    <property type="protein sequence ID" value="VZO35781.1"/>
    <property type="molecule type" value="Genomic_DNA"/>
</dbReference>
<evidence type="ECO:0000313" key="2">
    <source>
        <dbReference type="EMBL" id="VZO35781.1"/>
    </source>
</evidence>
<reference evidence="2 3" key="1">
    <citation type="submission" date="2019-11" db="EMBL/GenBank/DDBJ databases">
        <authorList>
            <person name="Criscuolo A."/>
        </authorList>
    </citation>
    <scope>NUCLEOTIDE SEQUENCE [LARGE SCALE GENOMIC DNA]</scope>
    <source>
        <strain evidence="2">CIP111667</strain>
    </source>
</reference>
<protein>
    <submittedName>
        <fullName evidence="2">Endonuclease/Exonuclease/phosphatase family protein</fullName>
    </submittedName>
</protein>
<dbReference type="InterPro" id="IPR005135">
    <property type="entry name" value="Endo/exonuclease/phosphatase"/>
</dbReference>
<keyword evidence="2" id="KW-0269">Exonuclease</keyword>
<dbReference type="RefSeq" id="WP_156739810.1">
    <property type="nucleotide sequence ID" value="NZ_CACRYJ010000016.1"/>
</dbReference>
<dbReference type="AlphaFoldDB" id="A0A7M4DFT8"/>
<keyword evidence="2" id="KW-0540">Nuclease</keyword>
<keyword evidence="2" id="KW-0378">Hydrolase</keyword>